<comment type="caution">
    <text evidence="3">The sequence shown here is derived from an EMBL/GenBank/DDBJ whole genome shotgun (WGS) entry which is preliminary data.</text>
</comment>
<dbReference type="RefSeq" id="WP_074632543.1">
    <property type="nucleotide sequence ID" value="NZ_FNKY01000001.1"/>
</dbReference>
<reference evidence="3 4" key="1">
    <citation type="submission" date="2016-10" db="EMBL/GenBank/DDBJ databases">
        <authorList>
            <person name="Varghese N."/>
            <person name="Submissions S."/>
        </authorList>
    </citation>
    <scope>NUCLEOTIDE SEQUENCE [LARGE SCALE GENOMIC DNA]</scope>
    <source>
        <strain evidence="3 4">Nl1</strain>
    </source>
</reference>
<organism evidence="3 4">
    <name type="scientific">Nitrosospira multiformis</name>
    <dbReference type="NCBI Taxonomy" id="1231"/>
    <lineage>
        <taxon>Bacteria</taxon>
        <taxon>Pseudomonadati</taxon>
        <taxon>Pseudomonadota</taxon>
        <taxon>Betaproteobacteria</taxon>
        <taxon>Nitrosomonadales</taxon>
        <taxon>Nitrosomonadaceae</taxon>
        <taxon>Nitrosospira</taxon>
    </lineage>
</organism>
<evidence type="ECO:0000256" key="2">
    <source>
        <dbReference type="SAM" id="SignalP"/>
    </source>
</evidence>
<dbReference type="EMBL" id="FNKY01000001">
    <property type="protein sequence ID" value="SDQ78564.1"/>
    <property type="molecule type" value="Genomic_DNA"/>
</dbReference>
<proteinExistence type="predicted"/>
<keyword evidence="1" id="KW-0812">Transmembrane</keyword>
<keyword evidence="4" id="KW-1185">Reference proteome</keyword>
<evidence type="ECO:0000313" key="4">
    <source>
        <dbReference type="Proteomes" id="UP000183471"/>
    </source>
</evidence>
<name>A0ABY0TG90_9PROT</name>
<keyword evidence="1" id="KW-0472">Membrane</keyword>
<feature type="transmembrane region" description="Helical" evidence="1">
    <location>
        <begin position="242"/>
        <end position="263"/>
    </location>
</feature>
<evidence type="ECO:0000256" key="1">
    <source>
        <dbReference type="SAM" id="Phobius"/>
    </source>
</evidence>
<feature type="transmembrane region" description="Helical" evidence="1">
    <location>
        <begin position="338"/>
        <end position="356"/>
    </location>
</feature>
<protein>
    <submittedName>
        <fullName evidence="3">Uncharacterized protein</fullName>
    </submittedName>
</protein>
<accession>A0ABY0TG90</accession>
<dbReference type="Proteomes" id="UP000183471">
    <property type="component" value="Unassembled WGS sequence"/>
</dbReference>
<gene>
    <name evidence="3" type="ORF">SAMN05216402_2278</name>
</gene>
<evidence type="ECO:0000313" key="3">
    <source>
        <dbReference type="EMBL" id="SDQ78564.1"/>
    </source>
</evidence>
<feature type="transmembrane region" description="Helical" evidence="1">
    <location>
        <begin position="204"/>
        <end position="221"/>
    </location>
</feature>
<feature type="signal peptide" evidence="2">
    <location>
        <begin position="1"/>
        <end position="21"/>
    </location>
</feature>
<feature type="chain" id="PRO_5047389088" evidence="2">
    <location>
        <begin position="22"/>
        <end position="397"/>
    </location>
</feature>
<sequence>MLEPKCMFAFAFLLIAVPLYAQDPVRSPGITETAAGQAGSQVQNPKIASPSFDGIVIQVEPLEVKSVSGDVQTFLPADRQAPAYLTKPKPGDLVSLSYEPTPKGNILREEIKIIGATVIGTIKEIATDMSWLIVRTRNLDEPENEVNVPLQTSIQFQPLVSAMRPGDGIMATYVRSGGINTTDGINSVKSLEWQSKSVGRAARWWSLIGAMAALYILAYIFTKGHPTALFLGTDNRYSSSKFQTVLWFSLVISAYIAIVYHRIFAAGWSYVGGVDIPPNLLILSGISVLSFTAAKAITVGKVEKATSEGRTDMKASADAPRVLDLVTDDSNRTDLGDFQMVAITILAVIIYAISAVEFMDHIEFRRVVTMPDVDATLLSIFGLGQAAYLGKKAAGNE</sequence>
<keyword evidence="2" id="KW-0732">Signal</keyword>
<keyword evidence="1" id="KW-1133">Transmembrane helix</keyword>